<feature type="transmembrane region" description="Helical" evidence="1">
    <location>
        <begin position="50"/>
        <end position="71"/>
    </location>
</feature>
<organism evidence="3 4">
    <name type="scientific">Nocardioides massiliensis</name>
    <dbReference type="NCBI Taxonomy" id="1325935"/>
    <lineage>
        <taxon>Bacteria</taxon>
        <taxon>Bacillati</taxon>
        <taxon>Actinomycetota</taxon>
        <taxon>Actinomycetes</taxon>
        <taxon>Propionibacteriales</taxon>
        <taxon>Nocardioidaceae</taxon>
        <taxon>Nocardioides</taxon>
    </lineage>
</organism>
<evidence type="ECO:0000256" key="1">
    <source>
        <dbReference type="SAM" id="Phobius"/>
    </source>
</evidence>
<dbReference type="InterPro" id="IPR052734">
    <property type="entry name" value="Nod_factor_acetyltransferase"/>
</dbReference>
<dbReference type="PANTHER" id="PTHR37312:SF1">
    <property type="entry name" value="MEMBRANE-BOUND ACYLTRANSFERASE YKRP-RELATED"/>
    <property type="match status" value="1"/>
</dbReference>
<keyword evidence="1" id="KW-1133">Transmembrane helix</keyword>
<reference evidence="3 4" key="1">
    <citation type="submission" date="2023-07" db="EMBL/GenBank/DDBJ databases">
        <title>Sequencing the genomes of 1000 actinobacteria strains.</title>
        <authorList>
            <person name="Klenk H.-P."/>
        </authorList>
    </citation>
    <scope>NUCLEOTIDE SEQUENCE [LARGE SCALE GENOMIC DNA]</scope>
    <source>
        <strain evidence="3 4">GD13</strain>
    </source>
</reference>
<dbReference type="PANTHER" id="PTHR37312">
    <property type="entry name" value="MEMBRANE-BOUND ACYLTRANSFERASE YKRP-RELATED"/>
    <property type="match status" value="1"/>
</dbReference>
<dbReference type="InterPro" id="IPR002656">
    <property type="entry name" value="Acyl_transf_3_dom"/>
</dbReference>
<proteinExistence type="predicted"/>
<feature type="transmembrane region" description="Helical" evidence="1">
    <location>
        <begin position="304"/>
        <end position="324"/>
    </location>
</feature>
<dbReference type="EMBL" id="JAUSQM010000001">
    <property type="protein sequence ID" value="MDP9821996.1"/>
    <property type="molecule type" value="Genomic_DNA"/>
</dbReference>
<keyword evidence="1" id="KW-0472">Membrane</keyword>
<protein>
    <submittedName>
        <fullName evidence="3">Fucose 4-O-acetylase-like acetyltransferase</fullName>
    </submittedName>
</protein>
<feature type="transmembrane region" description="Helical" evidence="1">
    <location>
        <begin position="196"/>
        <end position="219"/>
    </location>
</feature>
<evidence type="ECO:0000313" key="3">
    <source>
        <dbReference type="EMBL" id="MDP9821996.1"/>
    </source>
</evidence>
<name>A0ABT9NNJ5_9ACTN</name>
<feature type="transmembrane region" description="Helical" evidence="1">
    <location>
        <begin position="113"/>
        <end position="132"/>
    </location>
</feature>
<evidence type="ECO:0000313" key="4">
    <source>
        <dbReference type="Proteomes" id="UP001240447"/>
    </source>
</evidence>
<keyword evidence="1" id="KW-0812">Transmembrane</keyword>
<comment type="caution">
    <text evidence="3">The sequence shown here is derived from an EMBL/GenBank/DDBJ whole genome shotgun (WGS) entry which is preliminary data.</text>
</comment>
<sequence length="360" mass="39922">MTARALRVLVGTPHPARDPFLDNARFAVMVLVVAGHAMTRIRGVDGVLAGYVWIYAFHMPLFVLLSGYAAASYRGEPRQVRRMVTTLIWPLLLVGFALHAQQAAIHDRPLLDGYSPLDAPWLLWFIAALLLWRLTTPIWLALRFPVTTAVLISLASGIFPVPGVLGLDKAMAFLPFYVLGLTVVRRRHFDQLTRPVVRALAAVTVAASFVVVLTQVQGWEIRWFYWIRRYSSPALDVDVWTGMGIRLAMIVGALVLSAAVLALIPQRRAWFSALGANTLYAYLLHGFLIRFAADQGWFADARTAGVAGAVMVVAISAAVAVVLMSRPVARLFRPLFEPRAAWLFRPETTSAERRAVVERQ</sequence>
<feature type="transmembrane region" description="Helical" evidence="1">
    <location>
        <begin position="83"/>
        <end position="101"/>
    </location>
</feature>
<feature type="transmembrane region" description="Helical" evidence="1">
    <location>
        <begin position="271"/>
        <end position="292"/>
    </location>
</feature>
<feature type="domain" description="Acyltransferase 3" evidence="2">
    <location>
        <begin position="19"/>
        <end position="320"/>
    </location>
</feature>
<keyword evidence="4" id="KW-1185">Reference proteome</keyword>
<feature type="transmembrane region" description="Helical" evidence="1">
    <location>
        <begin position="165"/>
        <end position="184"/>
    </location>
</feature>
<dbReference type="RefSeq" id="WP_306825027.1">
    <property type="nucleotide sequence ID" value="NZ_JAUSQM010000001.1"/>
</dbReference>
<feature type="transmembrane region" description="Helical" evidence="1">
    <location>
        <begin position="20"/>
        <end position="38"/>
    </location>
</feature>
<accession>A0ABT9NNJ5</accession>
<feature type="transmembrane region" description="Helical" evidence="1">
    <location>
        <begin position="239"/>
        <end position="264"/>
    </location>
</feature>
<gene>
    <name evidence="3" type="ORF">J2S59_001805</name>
</gene>
<dbReference type="Pfam" id="PF01757">
    <property type="entry name" value="Acyl_transf_3"/>
    <property type="match status" value="1"/>
</dbReference>
<dbReference type="Proteomes" id="UP001240447">
    <property type="component" value="Unassembled WGS sequence"/>
</dbReference>
<evidence type="ECO:0000259" key="2">
    <source>
        <dbReference type="Pfam" id="PF01757"/>
    </source>
</evidence>